<protein>
    <submittedName>
        <fullName evidence="1">Uncharacterized protein</fullName>
    </submittedName>
</protein>
<accession>A0A8S1WXP8</accession>
<dbReference type="AlphaFoldDB" id="A0A8S1WXP8"/>
<keyword evidence="2" id="KW-1185">Reference proteome</keyword>
<evidence type="ECO:0000313" key="1">
    <source>
        <dbReference type="EMBL" id="CAD8192979.1"/>
    </source>
</evidence>
<sequence>MILTQIDLIKEGLIEAETIPYLIGGKTGNVPTFKEYQNRCLSFKIDLELFQLDQIRQREHIVLKIQEELQRNLKEYMIFALYIVLAIE</sequence>
<name>A0A8S1WXP8_PAROT</name>
<organism evidence="1 2">
    <name type="scientific">Paramecium octaurelia</name>
    <dbReference type="NCBI Taxonomy" id="43137"/>
    <lineage>
        <taxon>Eukaryota</taxon>
        <taxon>Sar</taxon>
        <taxon>Alveolata</taxon>
        <taxon>Ciliophora</taxon>
        <taxon>Intramacronucleata</taxon>
        <taxon>Oligohymenophorea</taxon>
        <taxon>Peniculida</taxon>
        <taxon>Parameciidae</taxon>
        <taxon>Paramecium</taxon>
    </lineage>
</organism>
<dbReference type="Proteomes" id="UP000683925">
    <property type="component" value="Unassembled WGS sequence"/>
</dbReference>
<gene>
    <name evidence="1" type="ORF">POCTA_138.1.T1030150</name>
</gene>
<evidence type="ECO:0000313" key="2">
    <source>
        <dbReference type="Proteomes" id="UP000683925"/>
    </source>
</evidence>
<dbReference type="EMBL" id="CAJJDP010000103">
    <property type="protein sequence ID" value="CAD8192979.1"/>
    <property type="molecule type" value="Genomic_DNA"/>
</dbReference>
<proteinExistence type="predicted"/>
<comment type="caution">
    <text evidence="1">The sequence shown here is derived from an EMBL/GenBank/DDBJ whole genome shotgun (WGS) entry which is preliminary data.</text>
</comment>
<reference evidence="1" key="1">
    <citation type="submission" date="2021-01" db="EMBL/GenBank/DDBJ databases">
        <authorList>
            <consortium name="Genoscope - CEA"/>
            <person name="William W."/>
        </authorList>
    </citation>
    <scope>NUCLEOTIDE SEQUENCE</scope>
</reference>